<dbReference type="GO" id="GO:0000287">
    <property type="term" value="F:magnesium ion binding"/>
    <property type="evidence" value="ECO:0007669"/>
    <property type="project" value="InterPro"/>
</dbReference>
<dbReference type="InterPro" id="IPR050559">
    <property type="entry name" value="P-Pant_transferase_sf"/>
</dbReference>
<dbReference type="Pfam" id="PF01648">
    <property type="entry name" value="ACPS"/>
    <property type="match status" value="1"/>
</dbReference>
<name>A0A1E7L7N7_9ACTN</name>
<comment type="similarity">
    <text evidence="1">Belongs to the P-Pant transferase superfamily. Gsp/Sfp/HetI/AcpT family.</text>
</comment>
<dbReference type="PANTHER" id="PTHR12215">
    <property type="entry name" value="PHOSPHOPANTETHEINE TRANSFERASE"/>
    <property type="match status" value="1"/>
</dbReference>
<gene>
    <name evidence="4" type="ORF">AN218_09730</name>
</gene>
<evidence type="ECO:0000313" key="5">
    <source>
        <dbReference type="Proteomes" id="UP000176005"/>
    </source>
</evidence>
<dbReference type="RefSeq" id="WP_070016372.1">
    <property type="nucleotide sequence ID" value="NZ_LJGW01000158.1"/>
</dbReference>
<dbReference type="Proteomes" id="UP000176005">
    <property type="component" value="Unassembled WGS sequence"/>
</dbReference>
<dbReference type="GO" id="GO:0008897">
    <property type="term" value="F:holo-[acyl-carrier-protein] synthase activity"/>
    <property type="evidence" value="ECO:0007669"/>
    <property type="project" value="InterPro"/>
</dbReference>
<accession>A0A1E7L7N7</accession>
<organism evidence="4 5">
    <name type="scientific">Streptomyces nanshensis</name>
    <dbReference type="NCBI Taxonomy" id="518642"/>
    <lineage>
        <taxon>Bacteria</taxon>
        <taxon>Bacillati</taxon>
        <taxon>Actinomycetota</taxon>
        <taxon>Actinomycetes</taxon>
        <taxon>Kitasatosporales</taxon>
        <taxon>Streptomycetaceae</taxon>
        <taxon>Streptomyces</taxon>
    </lineage>
</organism>
<dbReference type="Gene3D" id="3.90.470.20">
    <property type="entry name" value="4'-phosphopantetheinyl transferase domain"/>
    <property type="match status" value="1"/>
</dbReference>
<evidence type="ECO:0000259" key="3">
    <source>
        <dbReference type="Pfam" id="PF01648"/>
    </source>
</evidence>
<evidence type="ECO:0000256" key="1">
    <source>
        <dbReference type="ARBA" id="ARBA00010990"/>
    </source>
</evidence>
<sequence length="214" mass="22785">MTDAPEAPEILLLRVRENAARADRDADSLSEEERARAEVFQRPADRERFLVAHTALRRELAHRTGFAPADVPLVRAHCPVCGGPHGRPGVAGDPLHFSLSHAGDVVLLAFAGVPVGVDVEAEPSVAVVEDVARALHPRERDELGAQAPAGRPAAFARCWTRKEAYLKGTGTGLAEEPSVTYVGTGEPPAEPPGWRIGDIAAPEGYAAAWACRRG</sequence>
<evidence type="ECO:0000313" key="4">
    <source>
        <dbReference type="EMBL" id="OEV12131.1"/>
    </source>
</evidence>
<dbReference type="SUPFAM" id="SSF56214">
    <property type="entry name" value="4'-phosphopantetheinyl transferase"/>
    <property type="match status" value="2"/>
</dbReference>
<dbReference type="AlphaFoldDB" id="A0A1E7L7N7"/>
<keyword evidence="5" id="KW-1185">Reference proteome</keyword>
<dbReference type="PANTHER" id="PTHR12215:SF10">
    <property type="entry name" value="L-AMINOADIPATE-SEMIALDEHYDE DEHYDROGENASE-PHOSPHOPANTETHEINYL TRANSFERASE"/>
    <property type="match status" value="1"/>
</dbReference>
<comment type="caution">
    <text evidence="4">The sequence shown here is derived from an EMBL/GenBank/DDBJ whole genome shotgun (WGS) entry which is preliminary data.</text>
</comment>
<dbReference type="InterPro" id="IPR008278">
    <property type="entry name" value="4-PPantetheinyl_Trfase_dom"/>
</dbReference>
<dbReference type="EMBL" id="LJGW01000158">
    <property type="protein sequence ID" value="OEV12131.1"/>
    <property type="molecule type" value="Genomic_DNA"/>
</dbReference>
<reference evidence="4 5" key="1">
    <citation type="journal article" date="2016" name="Front. Microbiol.">
        <title>Comparative Genomics Analysis of Streptomyces Species Reveals Their Adaptation to the Marine Environment and Their Diversity at the Genomic Level.</title>
        <authorList>
            <person name="Tian X."/>
            <person name="Zhang Z."/>
            <person name="Yang T."/>
            <person name="Chen M."/>
            <person name="Li J."/>
            <person name="Chen F."/>
            <person name="Yang J."/>
            <person name="Li W."/>
            <person name="Zhang B."/>
            <person name="Zhang Z."/>
            <person name="Wu J."/>
            <person name="Zhang C."/>
            <person name="Long L."/>
            <person name="Xiao J."/>
        </authorList>
    </citation>
    <scope>NUCLEOTIDE SEQUENCE [LARGE SCALE GENOMIC DNA]</scope>
    <source>
        <strain evidence="4 5">SCSIO 10429</strain>
    </source>
</reference>
<dbReference type="InterPro" id="IPR037143">
    <property type="entry name" value="4-PPantetheinyl_Trfase_dom_sf"/>
</dbReference>
<dbReference type="GO" id="GO:0019878">
    <property type="term" value="P:lysine biosynthetic process via aminoadipic acid"/>
    <property type="evidence" value="ECO:0007669"/>
    <property type="project" value="TreeGrafter"/>
</dbReference>
<keyword evidence="2 4" id="KW-0808">Transferase</keyword>
<proteinExistence type="inferred from homology"/>
<protein>
    <submittedName>
        <fullName evidence="4">4-phosphopantetheinyl transferase</fullName>
    </submittedName>
</protein>
<dbReference type="PATRIC" id="fig|518642.10.peg.1828"/>
<evidence type="ECO:0000256" key="2">
    <source>
        <dbReference type="ARBA" id="ARBA00022679"/>
    </source>
</evidence>
<dbReference type="GO" id="GO:0005829">
    <property type="term" value="C:cytosol"/>
    <property type="evidence" value="ECO:0007669"/>
    <property type="project" value="TreeGrafter"/>
</dbReference>
<feature type="domain" description="4'-phosphopantetheinyl transferase" evidence="3">
    <location>
        <begin position="114"/>
        <end position="175"/>
    </location>
</feature>